<dbReference type="OMA" id="SKWCNIA"/>
<sequence>MAAAPKMTRSLSLESMPLDILCIVCERVVECDPSRQSLYSFSLASRRCSIAAVRQRLRRVQITLETRKKLANDLAIWNHILKPHGNADYVQLVRINGSMRLEYGRFAPRTETEEQQDDEWGTDLNWHCDNDSVWEYGEKKVCTDVILYGGDRPLTDEEKQSQEAAWRPLVKFIKNLSGLKDLIYASTDQIPPCMLEALHLYHPKSRLHMRQFTLHSLFQLPNSPQDISPEEYALVTSPCLYSICPLLSNYDIQGRASFNAEAILQMVAGLAPNLRYVSIEVPVTFFAQMGPKPAWRGFFVNKPREEGSSEPTGNLRSLSFNYTKDLASSALRAWSCHTDFSKLHILRVTNNDGVDIIRTLGQMAAEGKFRSLLSVSLRLYPHAVADAMILDEEMAGFLRNMPPLKELQLTGSVAERTFNAILEKHGDTLLRLDFTPSRKHAAGGSLFVPFNSEVREIQKRCPNLRMLGLLIPRTNGNKDEVDIYRTLGELKYLKHIILTFDFSNVIHYTHGSIADACDDKLYIGHNALVSLDQMCETFKNLAIDGNLALSVFRVIATTNRLAYPSKLPSLQYLKLQSRGHGEFGSEVFNDNLADIAKWLGGTWVCTKLQEHGDFDKAVTKEAEWFERKFSEGKIEVIFDVTRPGIHSVKARFYRKVWQTLWQTLWPGPTDGRQWMHNWSSFPFWPGSPDGRKWVHDWSSFPLLEE</sequence>
<dbReference type="InParanoid" id="E4V047"/>
<dbReference type="RefSeq" id="XP_003171438.1">
    <property type="nucleotide sequence ID" value="XM_003171390.1"/>
</dbReference>
<dbReference type="HOGENOM" id="CLU_024672_0_1_1"/>
<protein>
    <submittedName>
        <fullName evidence="1">Uncharacterized protein</fullName>
    </submittedName>
</protein>
<keyword evidence="2" id="KW-1185">Reference proteome</keyword>
<dbReference type="EMBL" id="DS989826">
    <property type="protein sequence ID" value="EFR02984.1"/>
    <property type="molecule type" value="Genomic_DNA"/>
</dbReference>
<dbReference type="SUPFAM" id="SSF52047">
    <property type="entry name" value="RNI-like"/>
    <property type="match status" value="1"/>
</dbReference>
<evidence type="ECO:0000313" key="1">
    <source>
        <dbReference type="EMBL" id="EFR02984.1"/>
    </source>
</evidence>
<organism evidence="2">
    <name type="scientific">Arthroderma gypseum (strain ATCC MYA-4604 / CBS 118893)</name>
    <name type="common">Microsporum gypseum</name>
    <dbReference type="NCBI Taxonomy" id="535722"/>
    <lineage>
        <taxon>Eukaryota</taxon>
        <taxon>Fungi</taxon>
        <taxon>Dikarya</taxon>
        <taxon>Ascomycota</taxon>
        <taxon>Pezizomycotina</taxon>
        <taxon>Eurotiomycetes</taxon>
        <taxon>Eurotiomycetidae</taxon>
        <taxon>Onygenales</taxon>
        <taxon>Arthrodermataceae</taxon>
        <taxon>Nannizzia</taxon>
    </lineage>
</organism>
<dbReference type="InterPro" id="IPR032675">
    <property type="entry name" value="LRR_dom_sf"/>
</dbReference>
<evidence type="ECO:0000313" key="2">
    <source>
        <dbReference type="Proteomes" id="UP000002669"/>
    </source>
</evidence>
<name>E4V047_ARTGP</name>
<proteinExistence type="predicted"/>
<accession>E4V047</accession>
<dbReference type="Proteomes" id="UP000002669">
    <property type="component" value="Unassembled WGS sequence"/>
</dbReference>
<dbReference type="STRING" id="535722.E4V047"/>
<dbReference type="VEuPathDB" id="FungiDB:MGYG_05982"/>
<reference evidence="2" key="1">
    <citation type="journal article" date="2012" name="MBio">
        <title>Comparative genome analysis of Trichophyton rubrum and related dermatophytes reveals candidate genes involved in infection.</title>
        <authorList>
            <person name="Martinez D.A."/>
            <person name="Oliver B.G."/>
            <person name="Graeser Y."/>
            <person name="Goldberg J.M."/>
            <person name="Li W."/>
            <person name="Martinez-Rossi N.M."/>
            <person name="Monod M."/>
            <person name="Shelest E."/>
            <person name="Barton R.C."/>
            <person name="Birch E."/>
            <person name="Brakhage A.A."/>
            <person name="Chen Z."/>
            <person name="Gurr S.J."/>
            <person name="Heiman D."/>
            <person name="Heitman J."/>
            <person name="Kosti I."/>
            <person name="Rossi A."/>
            <person name="Saif S."/>
            <person name="Samalova M."/>
            <person name="Saunders C.W."/>
            <person name="Shea T."/>
            <person name="Summerbell R.C."/>
            <person name="Xu J."/>
            <person name="Young S."/>
            <person name="Zeng Q."/>
            <person name="Birren B.W."/>
            <person name="Cuomo C.A."/>
            <person name="White T.C."/>
        </authorList>
    </citation>
    <scope>NUCLEOTIDE SEQUENCE [LARGE SCALE GENOMIC DNA]</scope>
    <source>
        <strain evidence="2">ATCC MYA-4604 / CBS 118893</strain>
    </source>
</reference>
<dbReference type="OrthoDB" id="3945550at2759"/>
<dbReference type="GeneID" id="10026690"/>
<dbReference type="eggNOG" id="ENOG502SJ7Y">
    <property type="taxonomic scope" value="Eukaryota"/>
</dbReference>
<dbReference type="Gene3D" id="3.80.10.10">
    <property type="entry name" value="Ribonuclease Inhibitor"/>
    <property type="match status" value="1"/>
</dbReference>
<dbReference type="AlphaFoldDB" id="E4V047"/>
<gene>
    <name evidence="1" type="ORF">MGYG_05982</name>
</gene>